<dbReference type="PROSITE" id="PS00189">
    <property type="entry name" value="LIPOYL"/>
    <property type="match status" value="1"/>
</dbReference>
<evidence type="ECO:0000313" key="6">
    <source>
        <dbReference type="EMBL" id="XBX75810.1"/>
    </source>
</evidence>
<keyword evidence="2 3" id="KW-0450">Lipoyl</keyword>
<proteinExistence type="inferred from homology"/>
<dbReference type="CDD" id="cd06848">
    <property type="entry name" value="GCS_H"/>
    <property type="match status" value="1"/>
</dbReference>
<gene>
    <name evidence="3 6" type="primary">gcvH</name>
    <name evidence="6" type="ORF">PRVXT_000966</name>
</gene>
<dbReference type="InterPro" id="IPR033753">
    <property type="entry name" value="GCV_H/Fam206"/>
</dbReference>
<dbReference type="NCBIfam" id="TIGR00527">
    <property type="entry name" value="gcvH"/>
    <property type="match status" value="1"/>
</dbReference>
<comment type="cofactor">
    <cofactor evidence="3">
        <name>(R)-lipoate</name>
        <dbReference type="ChEBI" id="CHEBI:83088"/>
    </cofactor>
    <text evidence="3">Binds 1 lipoyl cofactor covalently.</text>
</comment>
<accession>A0AAU7VNY5</accession>
<dbReference type="GO" id="GO:0005960">
    <property type="term" value="C:glycine cleavage complex"/>
    <property type="evidence" value="ECO:0007669"/>
    <property type="project" value="InterPro"/>
</dbReference>
<dbReference type="EMBL" id="CP158367">
    <property type="protein sequence ID" value="XBX75810.1"/>
    <property type="molecule type" value="Genomic_DNA"/>
</dbReference>
<evidence type="ECO:0000256" key="4">
    <source>
        <dbReference type="PIRSR" id="PIRSR617453-50"/>
    </source>
</evidence>
<dbReference type="SUPFAM" id="SSF51230">
    <property type="entry name" value="Single hybrid motif"/>
    <property type="match status" value="1"/>
</dbReference>
<reference evidence="6" key="1">
    <citation type="journal article" date="2013" name="Extremophiles">
        <title>Proteinivorax tanatarense gen. nov., sp. nov., an anaerobic, haloalkaliphilic, proteolytic bacterium isolated from a decaying algal bloom, and proposal of Proteinivoraceae fam. nov.</title>
        <authorList>
            <person name="Kevbrin V."/>
            <person name="Boltyanskaya Y."/>
            <person name="Zhilina T."/>
            <person name="Kolganova T."/>
            <person name="Lavrentjeva E."/>
            <person name="Kuznetsov B."/>
        </authorList>
    </citation>
    <scope>NUCLEOTIDE SEQUENCE</scope>
    <source>
        <strain evidence="6">Z-910T</strain>
    </source>
</reference>
<dbReference type="Pfam" id="PF01597">
    <property type="entry name" value="GCV_H"/>
    <property type="match status" value="1"/>
</dbReference>
<reference evidence="6" key="2">
    <citation type="submission" date="2024-06" db="EMBL/GenBank/DDBJ databases">
        <authorList>
            <person name="Petrova K.O."/>
            <person name="Toshchakov S.V."/>
            <person name="Boltjanskaja Y.V."/>
            <person name="Kevbrin V."/>
        </authorList>
    </citation>
    <scope>NUCLEOTIDE SEQUENCE</scope>
    <source>
        <strain evidence="6">Z-910T</strain>
    </source>
</reference>
<feature type="domain" description="Lipoyl-binding" evidence="5">
    <location>
        <begin position="19"/>
        <end position="101"/>
    </location>
</feature>
<evidence type="ECO:0000256" key="1">
    <source>
        <dbReference type="ARBA" id="ARBA00009249"/>
    </source>
</evidence>
<comment type="similarity">
    <text evidence="1 3">Belongs to the GcvH family.</text>
</comment>
<evidence type="ECO:0000256" key="2">
    <source>
        <dbReference type="ARBA" id="ARBA00022823"/>
    </source>
</evidence>
<dbReference type="InterPro" id="IPR002930">
    <property type="entry name" value="GCV_H"/>
</dbReference>
<dbReference type="AlphaFoldDB" id="A0AAU7VNY5"/>
<sequence length="125" mass="14243">MSKLMYTKEHEWVKVEGNKVTVGITNHAQDQLGDIVFVELPEVDEEVEKGDDFVVIESVKAAADVYSPVEGTIVEVNEELEDSPELINEDAEENAWIAKFEIEDTDQFEEGFMTLEEYQALIEEE</sequence>
<dbReference type="InterPro" id="IPR011053">
    <property type="entry name" value="Single_hybrid_motif"/>
</dbReference>
<dbReference type="GO" id="GO:0005737">
    <property type="term" value="C:cytoplasm"/>
    <property type="evidence" value="ECO:0007669"/>
    <property type="project" value="TreeGrafter"/>
</dbReference>
<dbReference type="InterPro" id="IPR000089">
    <property type="entry name" value="Biotin_lipoyl"/>
</dbReference>
<feature type="modified residue" description="N6-lipoyllysine" evidence="3 4">
    <location>
        <position position="60"/>
    </location>
</feature>
<dbReference type="GO" id="GO:0019464">
    <property type="term" value="P:glycine decarboxylation via glycine cleavage system"/>
    <property type="evidence" value="ECO:0007669"/>
    <property type="project" value="UniProtKB-UniRule"/>
</dbReference>
<dbReference type="InterPro" id="IPR017453">
    <property type="entry name" value="GCV_H_sub"/>
</dbReference>
<dbReference type="PROSITE" id="PS50968">
    <property type="entry name" value="BIOTINYL_LIPOYL"/>
    <property type="match status" value="1"/>
</dbReference>
<comment type="subunit">
    <text evidence="3">The glycine cleavage system is composed of four proteins: P, T, L and H.</text>
</comment>
<dbReference type="InterPro" id="IPR003016">
    <property type="entry name" value="2-oxoA_DH_lipoyl-BS"/>
</dbReference>
<dbReference type="GO" id="GO:0009249">
    <property type="term" value="P:protein lipoylation"/>
    <property type="evidence" value="ECO:0007669"/>
    <property type="project" value="TreeGrafter"/>
</dbReference>
<dbReference type="HAMAP" id="MF_00272">
    <property type="entry name" value="GcvH"/>
    <property type="match status" value="1"/>
</dbReference>
<comment type="function">
    <text evidence="3">The glycine cleavage system catalyzes the degradation of glycine. The H protein shuttles the methylamine group of glycine from the P protein to the T protein.</text>
</comment>
<dbReference type="Gene3D" id="2.40.50.100">
    <property type="match status" value="1"/>
</dbReference>
<dbReference type="PANTHER" id="PTHR11715">
    <property type="entry name" value="GLYCINE CLEAVAGE SYSTEM H PROTEIN"/>
    <property type="match status" value="1"/>
</dbReference>
<dbReference type="PANTHER" id="PTHR11715:SF3">
    <property type="entry name" value="GLYCINE CLEAVAGE SYSTEM H PROTEIN-RELATED"/>
    <property type="match status" value="1"/>
</dbReference>
<dbReference type="RefSeq" id="WP_350344547.1">
    <property type="nucleotide sequence ID" value="NZ_CP158367.1"/>
</dbReference>
<protein>
    <recommendedName>
        <fullName evidence="3">Glycine cleavage system H protein</fullName>
    </recommendedName>
</protein>
<dbReference type="NCBIfam" id="NF002270">
    <property type="entry name" value="PRK01202.1"/>
    <property type="match status" value="1"/>
</dbReference>
<evidence type="ECO:0000256" key="3">
    <source>
        <dbReference type="HAMAP-Rule" id="MF_00272"/>
    </source>
</evidence>
<organism evidence="6">
    <name type="scientific">Proteinivorax tanatarense</name>
    <dbReference type="NCBI Taxonomy" id="1260629"/>
    <lineage>
        <taxon>Bacteria</taxon>
        <taxon>Bacillati</taxon>
        <taxon>Bacillota</taxon>
        <taxon>Clostridia</taxon>
        <taxon>Eubacteriales</taxon>
        <taxon>Proteinivoracaceae</taxon>
        <taxon>Proteinivorax</taxon>
    </lineage>
</organism>
<name>A0AAU7VNY5_9FIRM</name>
<evidence type="ECO:0000259" key="5">
    <source>
        <dbReference type="PROSITE" id="PS50968"/>
    </source>
</evidence>